<proteinExistence type="predicted"/>
<dbReference type="Proteomes" id="UP000694001">
    <property type="component" value="Chromosome"/>
</dbReference>
<keyword evidence="3" id="KW-1185">Reference proteome</keyword>
<dbReference type="Pfam" id="PF13478">
    <property type="entry name" value="XdhC_C"/>
    <property type="match status" value="1"/>
</dbReference>
<protein>
    <submittedName>
        <fullName evidence="2">XdhC family protein</fullName>
    </submittedName>
</protein>
<evidence type="ECO:0000259" key="1">
    <source>
        <dbReference type="Pfam" id="PF13478"/>
    </source>
</evidence>
<accession>A0A975U1H5</accession>
<dbReference type="InterPro" id="IPR027051">
    <property type="entry name" value="XdhC_Rossmann_dom"/>
</dbReference>
<organism evidence="2 3">
    <name type="scientific">Elioraea tepida</name>
    <dbReference type="NCBI Taxonomy" id="2843330"/>
    <lineage>
        <taxon>Bacteria</taxon>
        <taxon>Pseudomonadati</taxon>
        <taxon>Pseudomonadota</taxon>
        <taxon>Alphaproteobacteria</taxon>
        <taxon>Acetobacterales</taxon>
        <taxon>Elioraeaceae</taxon>
        <taxon>Elioraea</taxon>
    </lineage>
</organism>
<dbReference type="PANTHER" id="PTHR30388">
    <property type="entry name" value="ALDEHYDE OXIDOREDUCTASE MOLYBDENUM COFACTOR ASSEMBLY PROTEIN"/>
    <property type="match status" value="1"/>
</dbReference>
<dbReference type="EMBL" id="CP076448">
    <property type="protein sequence ID" value="QXM24587.1"/>
    <property type="molecule type" value="Genomic_DNA"/>
</dbReference>
<reference evidence="2" key="1">
    <citation type="submission" date="2021-06" db="EMBL/GenBank/DDBJ databases">
        <title>Elioraea tepida, sp. nov., a moderately thermophilic aerobic anoxygenic phototrophic bacterium isolated from an alkaline siliceous hot spring mat community in Yellowstone National Park, WY, USA.</title>
        <authorList>
            <person name="Saini M.K."/>
            <person name="Yoshida S."/>
            <person name="Sebastian A."/>
            <person name="Hirose S."/>
            <person name="Hara E."/>
            <person name="Tamaki H."/>
            <person name="Soulier N.T."/>
            <person name="Albert I."/>
            <person name="Hanada S."/>
            <person name="Bryant D.A."/>
            <person name="Tank M."/>
        </authorList>
    </citation>
    <scope>NUCLEOTIDE SEQUENCE</scope>
    <source>
        <strain evidence="2">MS-P2</strain>
    </source>
</reference>
<evidence type="ECO:0000313" key="2">
    <source>
        <dbReference type="EMBL" id="QXM24587.1"/>
    </source>
</evidence>
<dbReference type="PANTHER" id="PTHR30388:SF4">
    <property type="entry name" value="MOLYBDENUM COFACTOR INSERTION CHAPERONE PAOD"/>
    <property type="match status" value="1"/>
</dbReference>
<name>A0A975U1H5_9PROT</name>
<feature type="domain" description="XdhC Rossmann" evidence="1">
    <location>
        <begin position="81"/>
        <end position="222"/>
    </location>
</feature>
<gene>
    <name evidence="2" type="ORF">KO353_15350</name>
</gene>
<dbReference type="InterPro" id="IPR052698">
    <property type="entry name" value="MoCofactor_Util/Proc"/>
</dbReference>
<dbReference type="AlphaFoldDB" id="A0A975U1H5"/>
<evidence type="ECO:0000313" key="3">
    <source>
        <dbReference type="Proteomes" id="UP000694001"/>
    </source>
</evidence>
<sequence length="241" mass="25118">MTPTLLAALTAARAAKRPVVLATRLADGTQALVTEDGTHGAALPEPLAAAALAALAEDESRTVEHDGQRWFLHVHAPPRRLVVVGAVHIAQALVPMALPLGFAVTVIDPRRAFATAERFPGVTISDAWPDEALDALGPDRRTAVVTLTHDPKLDDPALDRALRSEAGYIGALGSRRTHAARLQRLAALGHGPEALARIRGPVGLPIGAVTAPEIALSILAEIVAVRRGAEIVSSPQQGMAA</sequence>
<dbReference type="KEGG" id="elio:KO353_15350"/>
<dbReference type="RefSeq" id="WP_218285644.1">
    <property type="nucleotide sequence ID" value="NZ_CP076448.1"/>
</dbReference>